<dbReference type="GO" id="GO:0010468">
    <property type="term" value="P:regulation of gene expression"/>
    <property type="evidence" value="ECO:0007669"/>
    <property type="project" value="TreeGrafter"/>
</dbReference>
<dbReference type="Pfam" id="PF00096">
    <property type="entry name" value="zf-C2H2"/>
    <property type="match status" value="2"/>
</dbReference>
<keyword evidence="7" id="KW-0805">Transcription regulation</keyword>
<dbReference type="OrthoDB" id="3437960at2759"/>
<dbReference type="SMART" id="SM00355">
    <property type="entry name" value="ZnF_C2H2"/>
    <property type="match status" value="4"/>
</dbReference>
<evidence type="ECO:0000256" key="11">
    <source>
        <dbReference type="PROSITE-ProRule" id="PRU00042"/>
    </source>
</evidence>
<feature type="domain" description="C2H2-type" evidence="13">
    <location>
        <begin position="142"/>
        <end position="169"/>
    </location>
</feature>
<evidence type="ECO:0000256" key="3">
    <source>
        <dbReference type="ARBA" id="ARBA00022723"/>
    </source>
</evidence>
<dbReference type="PROSITE" id="PS50157">
    <property type="entry name" value="ZINC_FINGER_C2H2_2"/>
    <property type="match status" value="4"/>
</dbReference>
<evidence type="ECO:0000256" key="5">
    <source>
        <dbReference type="ARBA" id="ARBA00022771"/>
    </source>
</evidence>
<dbReference type="PANTHER" id="PTHR16515:SF49">
    <property type="entry name" value="GASTRULA ZINC FINGER PROTEIN XLCGF49.1-LIKE-RELATED"/>
    <property type="match status" value="1"/>
</dbReference>
<feature type="compositionally biased region" description="Acidic residues" evidence="12">
    <location>
        <begin position="274"/>
        <end position="285"/>
    </location>
</feature>
<evidence type="ECO:0000256" key="4">
    <source>
        <dbReference type="ARBA" id="ARBA00022737"/>
    </source>
</evidence>
<dbReference type="InterPro" id="IPR013087">
    <property type="entry name" value="Znf_C2H2_type"/>
</dbReference>
<evidence type="ECO:0000313" key="15">
    <source>
        <dbReference type="Proteomes" id="UP000821853"/>
    </source>
</evidence>
<dbReference type="EMBL" id="JABSTR010000010">
    <property type="protein sequence ID" value="KAH9380732.1"/>
    <property type="molecule type" value="Genomic_DNA"/>
</dbReference>
<gene>
    <name evidence="14" type="ORF">HPB48_008886</name>
</gene>
<evidence type="ECO:0000256" key="2">
    <source>
        <dbReference type="ARBA" id="ARBA00006991"/>
    </source>
</evidence>
<dbReference type="SUPFAM" id="SSF57667">
    <property type="entry name" value="beta-beta-alpha zinc fingers"/>
    <property type="match status" value="2"/>
</dbReference>
<name>A0A9J6H1Z4_HAELO</name>
<evidence type="ECO:0000313" key="14">
    <source>
        <dbReference type="EMBL" id="KAH9380732.1"/>
    </source>
</evidence>
<comment type="similarity">
    <text evidence="2">Belongs to the krueppel C2H2-type zinc-finger protein family.</text>
</comment>
<keyword evidence="15" id="KW-1185">Reference proteome</keyword>
<dbReference type="AlphaFoldDB" id="A0A9J6H1Z4"/>
<dbReference type="Proteomes" id="UP000821853">
    <property type="component" value="Chromosome 8"/>
</dbReference>
<organism evidence="14 15">
    <name type="scientific">Haemaphysalis longicornis</name>
    <name type="common">Bush tick</name>
    <dbReference type="NCBI Taxonomy" id="44386"/>
    <lineage>
        <taxon>Eukaryota</taxon>
        <taxon>Metazoa</taxon>
        <taxon>Ecdysozoa</taxon>
        <taxon>Arthropoda</taxon>
        <taxon>Chelicerata</taxon>
        <taxon>Arachnida</taxon>
        <taxon>Acari</taxon>
        <taxon>Parasitiformes</taxon>
        <taxon>Ixodida</taxon>
        <taxon>Ixodoidea</taxon>
        <taxon>Ixodidae</taxon>
        <taxon>Haemaphysalinae</taxon>
        <taxon>Haemaphysalis</taxon>
    </lineage>
</organism>
<comment type="caution">
    <text evidence="14">The sequence shown here is derived from an EMBL/GenBank/DDBJ whole genome shotgun (WGS) entry which is preliminary data.</text>
</comment>
<evidence type="ECO:0000256" key="12">
    <source>
        <dbReference type="SAM" id="MobiDB-lite"/>
    </source>
</evidence>
<feature type="domain" description="C2H2-type" evidence="13">
    <location>
        <begin position="227"/>
        <end position="255"/>
    </location>
</feature>
<comment type="subcellular location">
    <subcellularLocation>
        <location evidence="1">Nucleus</location>
    </subcellularLocation>
</comment>
<dbReference type="PANTHER" id="PTHR16515">
    <property type="entry name" value="PR DOMAIN ZINC FINGER PROTEIN"/>
    <property type="match status" value="1"/>
</dbReference>
<evidence type="ECO:0000256" key="10">
    <source>
        <dbReference type="ARBA" id="ARBA00023242"/>
    </source>
</evidence>
<keyword evidence="10" id="KW-0539">Nucleus</keyword>
<evidence type="ECO:0000256" key="7">
    <source>
        <dbReference type="ARBA" id="ARBA00023015"/>
    </source>
</evidence>
<keyword evidence="5 11" id="KW-0863">Zinc-finger</keyword>
<dbReference type="OMA" id="TTHEMTH"/>
<dbReference type="GO" id="GO:0003677">
    <property type="term" value="F:DNA binding"/>
    <property type="evidence" value="ECO:0007669"/>
    <property type="project" value="UniProtKB-KW"/>
</dbReference>
<evidence type="ECO:0000256" key="1">
    <source>
        <dbReference type="ARBA" id="ARBA00004123"/>
    </source>
</evidence>
<protein>
    <recommendedName>
        <fullName evidence="13">C2H2-type domain-containing protein</fullName>
    </recommendedName>
</protein>
<keyword evidence="3" id="KW-0479">Metal-binding</keyword>
<reference evidence="14 15" key="1">
    <citation type="journal article" date="2020" name="Cell">
        <title>Large-Scale Comparative Analyses of Tick Genomes Elucidate Their Genetic Diversity and Vector Capacities.</title>
        <authorList>
            <consortium name="Tick Genome and Microbiome Consortium (TIGMIC)"/>
            <person name="Jia N."/>
            <person name="Wang J."/>
            <person name="Shi W."/>
            <person name="Du L."/>
            <person name="Sun Y."/>
            <person name="Zhan W."/>
            <person name="Jiang J.F."/>
            <person name="Wang Q."/>
            <person name="Zhang B."/>
            <person name="Ji P."/>
            <person name="Bell-Sakyi L."/>
            <person name="Cui X.M."/>
            <person name="Yuan T.T."/>
            <person name="Jiang B.G."/>
            <person name="Yang W.F."/>
            <person name="Lam T.T."/>
            <person name="Chang Q.C."/>
            <person name="Ding S.J."/>
            <person name="Wang X.J."/>
            <person name="Zhu J.G."/>
            <person name="Ruan X.D."/>
            <person name="Zhao L."/>
            <person name="Wei J.T."/>
            <person name="Ye R.Z."/>
            <person name="Que T.C."/>
            <person name="Du C.H."/>
            <person name="Zhou Y.H."/>
            <person name="Cheng J.X."/>
            <person name="Dai P.F."/>
            <person name="Guo W.B."/>
            <person name="Han X.H."/>
            <person name="Huang E.J."/>
            <person name="Li L.F."/>
            <person name="Wei W."/>
            <person name="Gao Y.C."/>
            <person name="Liu J.Z."/>
            <person name="Shao H.Z."/>
            <person name="Wang X."/>
            <person name="Wang C.C."/>
            <person name="Yang T.C."/>
            <person name="Huo Q.B."/>
            <person name="Li W."/>
            <person name="Chen H.Y."/>
            <person name="Chen S.E."/>
            <person name="Zhou L.G."/>
            <person name="Ni X.B."/>
            <person name="Tian J.H."/>
            <person name="Sheng Y."/>
            <person name="Liu T."/>
            <person name="Pan Y.S."/>
            <person name="Xia L.Y."/>
            <person name="Li J."/>
            <person name="Zhao F."/>
            <person name="Cao W.C."/>
        </authorList>
    </citation>
    <scope>NUCLEOTIDE SEQUENCE [LARGE SCALE GENOMIC DNA]</scope>
    <source>
        <strain evidence="14">HaeL-2018</strain>
    </source>
</reference>
<evidence type="ECO:0000256" key="8">
    <source>
        <dbReference type="ARBA" id="ARBA00023125"/>
    </source>
</evidence>
<accession>A0A9J6H1Z4</accession>
<dbReference type="FunFam" id="3.30.160.60:FF:000538">
    <property type="entry name" value="zinc finger protein 853"/>
    <property type="match status" value="1"/>
</dbReference>
<dbReference type="InterPro" id="IPR036236">
    <property type="entry name" value="Znf_C2H2_sf"/>
</dbReference>
<evidence type="ECO:0000259" key="13">
    <source>
        <dbReference type="PROSITE" id="PS50157"/>
    </source>
</evidence>
<sequence length="285" mass="31814">MQQQRQVQKPAPSLTESSFGRPSSLPSQGALPRATVATHCGGVPSQHCQRVGLASGGQAAGLAGTREGTFRHRQGQCLRDRASSHPAVPPCSPWRLKNHRHPDRKLTTGKPKVQSLDCILTALQEKPNVTTHEMTHTGGRPFSCRVCGKRFTRRNTLDEHLTVHTKERPYGCPDCGRRYTHPRSLSRHRMLHKADGKPLACRFCARGFRDRYHLAVHLVTHTGERPHACRVCGQAFSQLGNARDHERRRHPDWRPPDTDGNDDDEGHGDSQAASEEEEQEEKVAP</sequence>
<feature type="compositionally biased region" description="Polar residues" evidence="12">
    <location>
        <begin position="14"/>
        <end position="27"/>
    </location>
</feature>
<proteinExistence type="inferred from homology"/>
<feature type="domain" description="C2H2-type" evidence="13">
    <location>
        <begin position="199"/>
        <end position="226"/>
    </location>
</feature>
<keyword evidence="6" id="KW-0862">Zinc</keyword>
<dbReference type="InterPro" id="IPR050331">
    <property type="entry name" value="Zinc_finger"/>
</dbReference>
<dbReference type="FunFam" id="3.30.160.60:FF:001480">
    <property type="entry name" value="Si:cabz01071911.3"/>
    <property type="match status" value="1"/>
</dbReference>
<dbReference type="PROSITE" id="PS00028">
    <property type="entry name" value="ZINC_FINGER_C2H2_1"/>
    <property type="match status" value="4"/>
</dbReference>
<evidence type="ECO:0000256" key="9">
    <source>
        <dbReference type="ARBA" id="ARBA00023163"/>
    </source>
</evidence>
<feature type="region of interest" description="Disordered" evidence="12">
    <location>
        <begin position="78"/>
        <end position="110"/>
    </location>
</feature>
<keyword evidence="9" id="KW-0804">Transcription</keyword>
<keyword evidence="8" id="KW-0238">DNA-binding</keyword>
<dbReference type="Gene3D" id="3.30.160.60">
    <property type="entry name" value="Classic Zinc Finger"/>
    <property type="match status" value="4"/>
</dbReference>
<feature type="domain" description="C2H2-type" evidence="13">
    <location>
        <begin position="170"/>
        <end position="197"/>
    </location>
</feature>
<evidence type="ECO:0000256" key="6">
    <source>
        <dbReference type="ARBA" id="ARBA00022833"/>
    </source>
</evidence>
<feature type="region of interest" description="Disordered" evidence="12">
    <location>
        <begin position="1"/>
        <end position="30"/>
    </location>
</feature>
<keyword evidence="4" id="KW-0677">Repeat</keyword>
<dbReference type="GO" id="GO:0005634">
    <property type="term" value="C:nucleus"/>
    <property type="evidence" value="ECO:0007669"/>
    <property type="project" value="UniProtKB-SubCell"/>
</dbReference>
<dbReference type="GO" id="GO:0008270">
    <property type="term" value="F:zinc ion binding"/>
    <property type="evidence" value="ECO:0007669"/>
    <property type="project" value="UniProtKB-KW"/>
</dbReference>
<feature type="region of interest" description="Disordered" evidence="12">
    <location>
        <begin position="242"/>
        <end position="285"/>
    </location>
</feature>
<dbReference type="VEuPathDB" id="VectorBase:HLOH_056074"/>
<dbReference type="FunFam" id="3.30.160.60:FF:000322">
    <property type="entry name" value="GDNF-inducible zinc finger protein 1"/>
    <property type="match status" value="1"/>
</dbReference>